<dbReference type="Gene3D" id="1.10.10.10">
    <property type="entry name" value="Winged helix-like DNA-binding domain superfamily/Winged helix DNA-binding domain"/>
    <property type="match status" value="1"/>
</dbReference>
<keyword evidence="4" id="KW-0804">Transcription</keyword>
<evidence type="ECO:0000256" key="2">
    <source>
        <dbReference type="ARBA" id="ARBA00023015"/>
    </source>
</evidence>
<sequence length="317" mass="36068">MVYGELSEDLINEYRRVAYYYYRIGLTQEEIAKRMNMSRQRVNRIVSSCIKLGIVKITIDGMENCYLELENQLEKKFHLKEVCIIENENPDDLYDNLGAEAAQCLMRHVKNNSIIGIARGRAVSSLIENLPIVQNKENITVTQLIGNIKEDNSQLGVDNMVYELASKLHAHEEHLYAPIIVGTAELKNAFMEDKVCKNTYSIIKNSDIAIVGIGAAKKQWKYLMSLYSQEDVRQRRWAKKVVGEVCTYFYDENGNEVEPPFRDRIITVSHNDYKSIPIRIGVAGGVEKLDAIRGAVLGGYINVLVTDKEVAEKLLEN</sequence>
<dbReference type="InterPro" id="IPR051054">
    <property type="entry name" value="SorC_transcr_regulators"/>
</dbReference>
<comment type="similarity">
    <text evidence="1">Belongs to the SorC transcriptional regulatory family.</text>
</comment>
<dbReference type="Pfam" id="PF12802">
    <property type="entry name" value="MarR_2"/>
    <property type="match status" value="1"/>
</dbReference>
<dbReference type="PANTHER" id="PTHR34294:SF1">
    <property type="entry name" value="TRANSCRIPTIONAL REGULATOR LSRR"/>
    <property type="match status" value="1"/>
</dbReference>
<dbReference type="SUPFAM" id="SSF100950">
    <property type="entry name" value="NagB/RpiA/CoA transferase-like"/>
    <property type="match status" value="1"/>
</dbReference>
<comment type="caution">
    <text evidence="7">The sequence shown here is derived from an EMBL/GenBank/DDBJ whole genome shotgun (WGS) entry which is preliminary data.</text>
</comment>
<organism evidence="7 8">
    <name type="scientific">Blautia hominis</name>
    <dbReference type="NCBI Taxonomy" id="2025493"/>
    <lineage>
        <taxon>Bacteria</taxon>
        <taxon>Bacillati</taxon>
        <taxon>Bacillota</taxon>
        <taxon>Clostridia</taxon>
        <taxon>Lachnospirales</taxon>
        <taxon>Lachnospiraceae</taxon>
        <taxon>Blautia</taxon>
    </lineage>
</organism>
<dbReference type="InterPro" id="IPR000835">
    <property type="entry name" value="HTH_MarR-typ"/>
</dbReference>
<protein>
    <submittedName>
        <fullName evidence="7">Sugar-binding transcriptional regulator</fullName>
    </submittedName>
</protein>
<evidence type="ECO:0000313" key="8">
    <source>
        <dbReference type="Proteomes" id="UP001600943"/>
    </source>
</evidence>
<accession>A0ABQ0BI78</accession>
<evidence type="ECO:0000259" key="6">
    <source>
        <dbReference type="Pfam" id="PF12802"/>
    </source>
</evidence>
<evidence type="ECO:0000256" key="3">
    <source>
        <dbReference type="ARBA" id="ARBA00023125"/>
    </source>
</evidence>
<dbReference type="InterPro" id="IPR036388">
    <property type="entry name" value="WH-like_DNA-bd_sf"/>
</dbReference>
<evidence type="ECO:0000256" key="1">
    <source>
        <dbReference type="ARBA" id="ARBA00010466"/>
    </source>
</evidence>
<keyword evidence="2" id="KW-0805">Transcription regulation</keyword>
<feature type="domain" description="Sugar-binding" evidence="5">
    <location>
        <begin position="67"/>
        <end position="316"/>
    </location>
</feature>
<dbReference type="Gene3D" id="3.40.50.1360">
    <property type="match status" value="1"/>
</dbReference>
<dbReference type="InterPro" id="IPR037171">
    <property type="entry name" value="NagB/RpiA_transferase-like"/>
</dbReference>
<gene>
    <name evidence="7" type="ORF">K040078D81_52790</name>
</gene>
<proteinExistence type="inferred from homology"/>
<reference evidence="7 8" key="1">
    <citation type="submission" date="2024-04" db="EMBL/GenBank/DDBJ databases">
        <title>Defined microbial consortia suppress multidrug-resistant proinflammatory Enterobacteriaceae via ecological control.</title>
        <authorList>
            <person name="Furuichi M."/>
            <person name="Kawaguchi T."/>
            <person name="Pust M."/>
            <person name="Yasuma K."/>
            <person name="Plichta D."/>
            <person name="Hasegawa N."/>
            <person name="Ohya T."/>
            <person name="Bhattarai S."/>
            <person name="Sasajima S."/>
            <person name="Aoto Y."/>
            <person name="Tuganbaev T."/>
            <person name="Yaginuma M."/>
            <person name="Ueda M."/>
            <person name="Okahashi N."/>
            <person name="Amafuji K."/>
            <person name="Kiridooshi Y."/>
            <person name="Sugita K."/>
            <person name="Strazar M."/>
            <person name="Skelly A."/>
            <person name="Suda W."/>
            <person name="Hattori M."/>
            <person name="Nakamoto N."/>
            <person name="Caballero S."/>
            <person name="Norman J."/>
            <person name="Olle B."/>
            <person name="Tanoue T."/>
            <person name="Arita M."/>
            <person name="Bucci V."/>
            <person name="Atarashi K."/>
            <person name="Xavier R."/>
            <person name="Honda K."/>
        </authorList>
    </citation>
    <scope>NUCLEOTIDE SEQUENCE [LARGE SCALE GENOMIC DNA]</scope>
    <source>
        <strain evidence="8">k04-0078-D8-1</strain>
    </source>
</reference>
<evidence type="ECO:0000313" key="7">
    <source>
        <dbReference type="EMBL" id="GAA6411162.1"/>
    </source>
</evidence>
<name>A0ABQ0BI78_9FIRM</name>
<keyword evidence="8" id="KW-1185">Reference proteome</keyword>
<dbReference type="Pfam" id="PF04198">
    <property type="entry name" value="Sugar-bind"/>
    <property type="match status" value="1"/>
</dbReference>
<dbReference type="Proteomes" id="UP001600943">
    <property type="component" value="Unassembled WGS sequence"/>
</dbReference>
<dbReference type="RefSeq" id="WP_256165539.1">
    <property type="nucleotide sequence ID" value="NZ_BAABYW010000002.1"/>
</dbReference>
<dbReference type="CDD" id="cd00093">
    <property type="entry name" value="HTH_XRE"/>
    <property type="match status" value="1"/>
</dbReference>
<dbReference type="InterPro" id="IPR007324">
    <property type="entry name" value="Sugar-bd_dom_put"/>
</dbReference>
<evidence type="ECO:0000256" key="4">
    <source>
        <dbReference type="ARBA" id="ARBA00023163"/>
    </source>
</evidence>
<dbReference type="EMBL" id="BAABYW010000002">
    <property type="protein sequence ID" value="GAA6411162.1"/>
    <property type="molecule type" value="Genomic_DNA"/>
</dbReference>
<keyword evidence="3" id="KW-0238">DNA-binding</keyword>
<feature type="domain" description="HTH marR-type" evidence="6">
    <location>
        <begin position="22"/>
        <end position="57"/>
    </location>
</feature>
<dbReference type="InterPro" id="IPR013324">
    <property type="entry name" value="RNA_pol_sigma_r3/r4-like"/>
</dbReference>
<dbReference type="SUPFAM" id="SSF88659">
    <property type="entry name" value="Sigma3 and sigma4 domains of RNA polymerase sigma factors"/>
    <property type="match status" value="1"/>
</dbReference>
<dbReference type="InterPro" id="IPR001387">
    <property type="entry name" value="Cro/C1-type_HTH"/>
</dbReference>
<evidence type="ECO:0000259" key="5">
    <source>
        <dbReference type="Pfam" id="PF04198"/>
    </source>
</evidence>
<dbReference type="PANTHER" id="PTHR34294">
    <property type="entry name" value="TRANSCRIPTIONAL REGULATOR-RELATED"/>
    <property type="match status" value="1"/>
</dbReference>